<sequence length="138" mass="15806">MTEVNKTERTPEQIELIWKHTHKDMKGVSNGVKTIVYPAPYSCLGTVEDLPEDAYQDKLRYARYKECCEKRDEKLRPIMVEHGVIEHFDSTMQWRDELDDVAVFAGFTLQGEALLTDVKAADITYPKTAGLKYLCSGM</sequence>
<organism evidence="1">
    <name type="scientific">Vibrio parahaemolyticus</name>
    <dbReference type="NCBI Taxonomy" id="670"/>
    <lineage>
        <taxon>Bacteria</taxon>
        <taxon>Pseudomonadati</taxon>
        <taxon>Pseudomonadota</taxon>
        <taxon>Gammaproteobacteria</taxon>
        <taxon>Vibrionales</taxon>
        <taxon>Vibrionaceae</taxon>
        <taxon>Vibrio</taxon>
    </lineage>
</organism>
<keyword evidence="1" id="KW-0614">Plasmid</keyword>
<name>A0A1P8DR55_VIBPH</name>
<dbReference type="AlphaFoldDB" id="A0A1P8DR55"/>
<accession>A0A1P8DR55</accession>
<proteinExistence type="predicted"/>
<dbReference type="EMBL" id="KX957972">
    <property type="protein sequence ID" value="APU91611.1"/>
    <property type="molecule type" value="Genomic_DNA"/>
</dbReference>
<geneLocation type="plasmid" evidence="1">
    <name>pVPS91</name>
</geneLocation>
<protein>
    <submittedName>
        <fullName evidence="1">Uncharacterized protein</fullName>
    </submittedName>
</protein>
<evidence type="ECO:0000313" key="1">
    <source>
        <dbReference type="EMBL" id="APU91611.1"/>
    </source>
</evidence>
<reference evidence="1" key="1">
    <citation type="submission" date="2016-10" db="EMBL/GenBank/DDBJ databases">
        <title>Evolution and Comparative Genomics of Conjugative MDR Plasmids in Vibrio species.</title>
        <authorList>
            <person name="Li R."/>
            <person name="Ye L."/>
            <person name="Wong M.Ho.Yin."/>
            <person name="Zheng Z."/>
            <person name="Chan E.Wai.Chi."/>
            <person name="Chen S."/>
        </authorList>
    </citation>
    <scope>NUCLEOTIDE SEQUENCE</scope>
    <source>
        <plasmid evidence="1">pVPS91</plasmid>
    </source>
</reference>
<dbReference type="RefSeq" id="WP_181388101.1">
    <property type="nucleotide sequence ID" value="NZ_KX957972.1"/>
</dbReference>